<dbReference type="Proteomes" id="UP001177000">
    <property type="component" value="Chromosome"/>
</dbReference>
<dbReference type="Proteomes" id="UP000189855">
    <property type="component" value="Unassembled WGS sequence"/>
</dbReference>
<reference evidence="2 3" key="1">
    <citation type="journal article" date="2017" name="Mol. Ecol.">
        <title>Adaptation of the pathogen, Pseudomonas syringae, during experimental evolution on a native vs. alternative host plant.</title>
        <authorList>
            <person name="Meaden S."/>
            <person name="Koskella B."/>
        </authorList>
    </citation>
    <scope>NUCLEOTIDE SEQUENCE [LARGE SCALE GENOMIC DNA]</scope>
    <source>
        <strain evidence="2 3">PT23</strain>
    </source>
</reference>
<reference evidence="1" key="2">
    <citation type="submission" date="2023-03" db="EMBL/GenBank/DDBJ databases">
        <authorList>
            <person name="Pothier F. J."/>
        </authorList>
    </citation>
    <scope>NUCLEOTIDE SEQUENCE</scope>
    <source>
        <strain evidence="1">DAPP-PG 215</strain>
    </source>
</reference>
<evidence type="ECO:0008006" key="4">
    <source>
        <dbReference type="Google" id="ProtNLM"/>
    </source>
</evidence>
<proteinExistence type="predicted"/>
<sequence>MSKVKDYLIETQEKQEAEHWALLEAEWQWLNRHSHSHFFQEFCTELAKTKDLLITSSNSVHAETVNKLVYAHAVTLMETFISSAVGKLVVDEQGLLLNLVDEYKVLNGMKVTLKEVLEQPKIVEKRVIETLREQAFHNVSTISQVLNAMFGEHMKGLELGEVARICEKRHHIVHRNGKTVDDQPIELSQQEVQQTIETIRDFAGNLSDRIYIALTERESAEF</sequence>
<dbReference type="AlphaFoldDB" id="A0AAQ0NCD3"/>
<dbReference type="EMBL" id="MSDS01000014">
    <property type="protein sequence ID" value="OPE59517.1"/>
    <property type="molecule type" value="Genomic_DNA"/>
</dbReference>
<name>A0AAQ0NCD3_PSEUB</name>
<dbReference type="RefSeq" id="WP_007246430.1">
    <property type="nucleotide sequence ID" value="NZ_CP019871.1"/>
</dbReference>
<evidence type="ECO:0000313" key="2">
    <source>
        <dbReference type="EMBL" id="OPE59517.1"/>
    </source>
</evidence>
<gene>
    <name evidence="2" type="ORF">BTW15_13345</name>
    <name evidence="1" type="ORF">DAPPPG215_13150</name>
</gene>
<organism evidence="2 3">
    <name type="scientific">Pseudomonas syringae pv. tomato</name>
    <dbReference type="NCBI Taxonomy" id="323"/>
    <lineage>
        <taxon>Bacteria</taxon>
        <taxon>Pseudomonadati</taxon>
        <taxon>Pseudomonadota</taxon>
        <taxon>Gammaproteobacteria</taxon>
        <taxon>Pseudomonadales</taxon>
        <taxon>Pseudomonadaceae</taxon>
        <taxon>Pseudomonas</taxon>
    </lineage>
</organism>
<protein>
    <recommendedName>
        <fullName evidence="4">RiboL-PSP-HEPN domain-containing protein</fullName>
    </recommendedName>
</protein>
<accession>A0AAQ0NCD3</accession>
<evidence type="ECO:0000313" key="3">
    <source>
        <dbReference type="Proteomes" id="UP000189855"/>
    </source>
</evidence>
<evidence type="ECO:0000313" key="1">
    <source>
        <dbReference type="EMBL" id="CAI8855895.1"/>
    </source>
</evidence>
<dbReference type="EMBL" id="OX458335">
    <property type="protein sequence ID" value="CAI8855895.1"/>
    <property type="molecule type" value="Genomic_DNA"/>
</dbReference>